<feature type="region of interest" description="Disordered" evidence="1">
    <location>
        <begin position="91"/>
        <end position="131"/>
    </location>
</feature>
<proteinExistence type="predicted"/>
<sequence>MSKLMSQTLARAEADLASGQPMSTDEVKVRRRREDRMHLITLHHTAETARLINAIEGARWNPHHRRWEVPFIARVQLRKVIERVTEMLRASEEQARREYDAKNRRMLDDMAERRARNEAFYGRPPPPPSAS</sequence>
<reference evidence="2 3" key="1">
    <citation type="submission" date="2019-01" db="EMBL/GenBank/DDBJ databases">
        <authorList>
            <person name="Chen W.-M."/>
        </authorList>
    </citation>
    <scope>NUCLEOTIDE SEQUENCE [LARGE SCALE GENOMIC DNA]</scope>
    <source>
        <strain evidence="2 3">CCP-6</strain>
    </source>
</reference>
<dbReference type="AlphaFoldDB" id="A0A437M169"/>
<feature type="compositionally biased region" description="Basic and acidic residues" evidence="1">
    <location>
        <begin position="91"/>
        <end position="117"/>
    </location>
</feature>
<gene>
    <name evidence="2" type="ORF">EOD42_22510</name>
</gene>
<comment type="caution">
    <text evidence="2">The sequence shown here is derived from an EMBL/GenBank/DDBJ whole genome shotgun (WGS) entry which is preliminary data.</text>
</comment>
<dbReference type="Proteomes" id="UP000282957">
    <property type="component" value="Unassembled WGS sequence"/>
</dbReference>
<accession>A0A437M169</accession>
<keyword evidence="3" id="KW-1185">Reference proteome</keyword>
<organism evidence="2 3">
    <name type="scientific">Rhodovarius crocodyli</name>
    <dbReference type="NCBI Taxonomy" id="1979269"/>
    <lineage>
        <taxon>Bacteria</taxon>
        <taxon>Pseudomonadati</taxon>
        <taxon>Pseudomonadota</taxon>
        <taxon>Alphaproteobacteria</taxon>
        <taxon>Acetobacterales</taxon>
        <taxon>Roseomonadaceae</taxon>
        <taxon>Rhodovarius</taxon>
    </lineage>
</organism>
<dbReference type="EMBL" id="SACL01000011">
    <property type="protein sequence ID" value="RVT91431.1"/>
    <property type="molecule type" value="Genomic_DNA"/>
</dbReference>
<protein>
    <submittedName>
        <fullName evidence="2">Uncharacterized protein</fullName>
    </submittedName>
</protein>
<evidence type="ECO:0000313" key="2">
    <source>
        <dbReference type="EMBL" id="RVT91431.1"/>
    </source>
</evidence>
<evidence type="ECO:0000313" key="3">
    <source>
        <dbReference type="Proteomes" id="UP000282957"/>
    </source>
</evidence>
<dbReference type="RefSeq" id="WP_127789849.1">
    <property type="nucleotide sequence ID" value="NZ_SACL01000011.1"/>
</dbReference>
<evidence type="ECO:0000256" key="1">
    <source>
        <dbReference type="SAM" id="MobiDB-lite"/>
    </source>
</evidence>
<name>A0A437M169_9PROT</name>